<dbReference type="Proteomes" id="UP000516260">
    <property type="component" value="Chromosome 9"/>
</dbReference>
<organism evidence="2 3">
    <name type="scientific">Takifugu bimaculatus</name>
    <dbReference type="NCBI Taxonomy" id="433685"/>
    <lineage>
        <taxon>Eukaryota</taxon>
        <taxon>Metazoa</taxon>
        <taxon>Chordata</taxon>
        <taxon>Craniata</taxon>
        <taxon>Vertebrata</taxon>
        <taxon>Euteleostomi</taxon>
        <taxon>Actinopterygii</taxon>
        <taxon>Neopterygii</taxon>
        <taxon>Teleostei</taxon>
        <taxon>Neoteleostei</taxon>
        <taxon>Acanthomorphata</taxon>
        <taxon>Eupercaria</taxon>
        <taxon>Tetraodontiformes</taxon>
        <taxon>Tetradontoidea</taxon>
        <taxon>Tetraodontidae</taxon>
        <taxon>Takifugu</taxon>
    </lineage>
</organism>
<name>A0A4Z2B086_9TELE</name>
<dbReference type="EMBL" id="SWLE01000022">
    <property type="protein sequence ID" value="TNM85219.1"/>
    <property type="molecule type" value="Genomic_DNA"/>
</dbReference>
<proteinExistence type="predicted"/>
<evidence type="ECO:0000313" key="2">
    <source>
        <dbReference type="EMBL" id="TNM85219.1"/>
    </source>
</evidence>
<feature type="region of interest" description="Disordered" evidence="1">
    <location>
        <begin position="25"/>
        <end position="116"/>
    </location>
</feature>
<accession>A0A4Z2B086</accession>
<evidence type="ECO:0000256" key="1">
    <source>
        <dbReference type="SAM" id="MobiDB-lite"/>
    </source>
</evidence>
<sequence length="116" mass="12538">MLVTHLQGPHQSVCWLRPKRARHFLGEPGSEHRHAQHEQGEGGVGVGGGGVRHQRRESVEEERGGGGRTQFRESQQLGLVSSSSEEHQQQQGSDARAFGSARTSSCACVGGERAEN</sequence>
<protein>
    <submittedName>
        <fullName evidence="2">Uncharacterized protein</fullName>
    </submittedName>
</protein>
<dbReference type="AlphaFoldDB" id="A0A4Z2B086"/>
<gene>
    <name evidence="2" type="ORF">fugu_009397</name>
</gene>
<feature type="compositionally biased region" description="Basic and acidic residues" evidence="1">
    <location>
        <begin position="56"/>
        <end position="65"/>
    </location>
</feature>
<reference evidence="2 3" key="1">
    <citation type="submission" date="2019-04" db="EMBL/GenBank/DDBJ databases">
        <title>The sequence and de novo assembly of Takifugu bimaculatus genome using PacBio and Hi-C technologies.</title>
        <authorList>
            <person name="Xu P."/>
            <person name="Liu B."/>
            <person name="Zhou Z."/>
        </authorList>
    </citation>
    <scope>NUCLEOTIDE SEQUENCE [LARGE SCALE GENOMIC DNA]</scope>
    <source>
        <strain evidence="2">TB-2018</strain>
        <tissue evidence="2">Muscle</tissue>
    </source>
</reference>
<keyword evidence="3" id="KW-1185">Reference proteome</keyword>
<feature type="compositionally biased region" description="Basic and acidic residues" evidence="1">
    <location>
        <begin position="29"/>
        <end position="40"/>
    </location>
</feature>
<comment type="caution">
    <text evidence="2">The sequence shown here is derived from an EMBL/GenBank/DDBJ whole genome shotgun (WGS) entry which is preliminary data.</text>
</comment>
<feature type="compositionally biased region" description="Gly residues" evidence="1">
    <location>
        <begin position="41"/>
        <end position="51"/>
    </location>
</feature>
<evidence type="ECO:0000313" key="3">
    <source>
        <dbReference type="Proteomes" id="UP000516260"/>
    </source>
</evidence>